<sequence>MKWCLVDMSKKLDKAFKKHGNLKIIEFYGLKVKELYSANKAFCHSNSKCEYTSKSCEKSSSCDDKFAEFRDIEQSINNNVGFNKYGVANEFGKSGCIETKLNVHCEGGHKEKCLDEGIPSFNLGIEDDIYTPPKVNAGVDSYISNNSVSVGISFASVKGNVIKSHDRSEKVKILENDMISSRPKRSQTLPPVLRSPFVVRTVEIDSNLTKEENIKSNWLFILYGNPT</sequence>
<reference evidence="1" key="1">
    <citation type="submission" date="2023-04" db="EMBL/GenBank/DDBJ databases">
        <authorList>
            <person name="Vijverberg K."/>
            <person name="Xiong W."/>
            <person name="Schranz E."/>
        </authorList>
    </citation>
    <scope>NUCLEOTIDE SEQUENCE</scope>
</reference>
<name>A0AA36DZK7_LACSI</name>
<protein>
    <submittedName>
        <fullName evidence="1">Uncharacterized protein</fullName>
    </submittedName>
</protein>
<evidence type="ECO:0000313" key="1">
    <source>
        <dbReference type="EMBL" id="CAI9277614.1"/>
    </source>
</evidence>
<organism evidence="1 2">
    <name type="scientific">Lactuca saligna</name>
    <name type="common">Willowleaf lettuce</name>
    <dbReference type="NCBI Taxonomy" id="75948"/>
    <lineage>
        <taxon>Eukaryota</taxon>
        <taxon>Viridiplantae</taxon>
        <taxon>Streptophyta</taxon>
        <taxon>Embryophyta</taxon>
        <taxon>Tracheophyta</taxon>
        <taxon>Spermatophyta</taxon>
        <taxon>Magnoliopsida</taxon>
        <taxon>eudicotyledons</taxon>
        <taxon>Gunneridae</taxon>
        <taxon>Pentapetalae</taxon>
        <taxon>asterids</taxon>
        <taxon>campanulids</taxon>
        <taxon>Asterales</taxon>
        <taxon>Asteraceae</taxon>
        <taxon>Cichorioideae</taxon>
        <taxon>Cichorieae</taxon>
        <taxon>Lactucinae</taxon>
        <taxon>Lactuca</taxon>
    </lineage>
</organism>
<gene>
    <name evidence="1" type="ORF">LSALG_LOCUS17532</name>
</gene>
<dbReference type="Proteomes" id="UP001177003">
    <property type="component" value="Chromosome 3"/>
</dbReference>
<accession>A0AA36DZK7</accession>
<keyword evidence="2" id="KW-1185">Reference proteome</keyword>
<proteinExistence type="predicted"/>
<evidence type="ECO:0000313" key="2">
    <source>
        <dbReference type="Proteomes" id="UP001177003"/>
    </source>
</evidence>
<dbReference type="AlphaFoldDB" id="A0AA36DZK7"/>
<dbReference type="EMBL" id="OX465079">
    <property type="protein sequence ID" value="CAI9277614.1"/>
    <property type="molecule type" value="Genomic_DNA"/>
</dbReference>